<evidence type="ECO:0000256" key="11">
    <source>
        <dbReference type="PROSITE-ProRule" id="PRU10141"/>
    </source>
</evidence>
<dbReference type="PANTHER" id="PTHR13318">
    <property type="entry name" value="PARTNER OF PAIRED, ISOFORM B-RELATED"/>
    <property type="match status" value="1"/>
</dbReference>
<evidence type="ECO:0000256" key="4">
    <source>
        <dbReference type="ARBA" id="ARBA00022679"/>
    </source>
</evidence>
<organism evidence="14 15">
    <name type="scientific">Gimesia chilikensis</name>
    <dbReference type="NCBI Taxonomy" id="2605989"/>
    <lineage>
        <taxon>Bacteria</taxon>
        <taxon>Pseudomonadati</taxon>
        <taxon>Planctomycetota</taxon>
        <taxon>Planctomycetia</taxon>
        <taxon>Planctomycetales</taxon>
        <taxon>Planctomycetaceae</taxon>
        <taxon>Gimesia</taxon>
    </lineage>
</organism>
<dbReference type="InterPro" id="IPR000719">
    <property type="entry name" value="Prot_kinase_dom"/>
</dbReference>
<evidence type="ECO:0000256" key="7">
    <source>
        <dbReference type="ARBA" id="ARBA00022777"/>
    </source>
</evidence>
<evidence type="ECO:0000256" key="9">
    <source>
        <dbReference type="ARBA" id="ARBA00047899"/>
    </source>
</evidence>
<dbReference type="InterPro" id="IPR001611">
    <property type="entry name" value="Leu-rich_rpt"/>
</dbReference>
<evidence type="ECO:0000256" key="8">
    <source>
        <dbReference type="ARBA" id="ARBA00022840"/>
    </source>
</evidence>
<dbReference type="SMART" id="SM00365">
    <property type="entry name" value="LRR_SD22"/>
    <property type="match status" value="4"/>
</dbReference>
<reference evidence="14 15" key="1">
    <citation type="submission" date="2019-02" db="EMBL/GenBank/DDBJ databases">
        <title>Deep-cultivation of Planctomycetes and their phenomic and genomic characterization uncovers novel biology.</title>
        <authorList>
            <person name="Wiegand S."/>
            <person name="Jogler M."/>
            <person name="Boedeker C."/>
            <person name="Pinto D."/>
            <person name="Vollmers J."/>
            <person name="Rivas-Marin E."/>
            <person name="Kohn T."/>
            <person name="Peeters S.H."/>
            <person name="Heuer A."/>
            <person name="Rast P."/>
            <person name="Oberbeckmann S."/>
            <person name="Bunk B."/>
            <person name="Jeske O."/>
            <person name="Meyerdierks A."/>
            <person name="Storesund J.E."/>
            <person name="Kallscheuer N."/>
            <person name="Luecker S."/>
            <person name="Lage O.M."/>
            <person name="Pohl T."/>
            <person name="Merkel B.J."/>
            <person name="Hornburger P."/>
            <person name="Mueller R.-W."/>
            <person name="Bruemmer F."/>
            <person name="Labrenz M."/>
            <person name="Spormann A.M."/>
            <person name="Op den Camp H."/>
            <person name="Overmann J."/>
            <person name="Amann R."/>
            <person name="Jetten M.S.M."/>
            <person name="Mascher T."/>
            <person name="Medema M.H."/>
            <person name="Devos D.P."/>
            <person name="Kaster A.-K."/>
            <person name="Ovreas L."/>
            <person name="Rohde M."/>
            <person name="Galperin M.Y."/>
            <person name="Jogler C."/>
        </authorList>
    </citation>
    <scope>NUCLEOTIDE SEQUENCE [LARGE SCALE GENOMIC DNA]</scope>
    <source>
        <strain evidence="14 15">V6</strain>
    </source>
</reference>
<dbReference type="GO" id="GO:0005524">
    <property type="term" value="F:ATP binding"/>
    <property type="evidence" value="ECO:0007669"/>
    <property type="project" value="UniProtKB-UniRule"/>
</dbReference>
<dbReference type="EMBL" id="CP036347">
    <property type="protein sequence ID" value="QDU03706.1"/>
    <property type="molecule type" value="Genomic_DNA"/>
</dbReference>
<dbReference type="SMART" id="SM00368">
    <property type="entry name" value="LRR_RI"/>
    <property type="match status" value="14"/>
</dbReference>
<feature type="binding site" evidence="11">
    <location>
        <position position="100"/>
    </location>
    <ligand>
        <name>ATP</name>
        <dbReference type="ChEBI" id="CHEBI:30616"/>
    </ligand>
</feature>
<keyword evidence="5" id="KW-0677">Repeat</keyword>
<dbReference type="Gene3D" id="3.80.10.10">
    <property type="entry name" value="Ribonuclease Inhibitor"/>
    <property type="match status" value="12"/>
</dbReference>
<dbReference type="SUPFAM" id="SSF52047">
    <property type="entry name" value="RNI-like"/>
    <property type="match status" value="5"/>
</dbReference>
<dbReference type="EC" id="2.7.11.1" evidence="1"/>
<evidence type="ECO:0000256" key="5">
    <source>
        <dbReference type="ARBA" id="ARBA00022737"/>
    </source>
</evidence>
<dbReference type="GO" id="GO:0004674">
    <property type="term" value="F:protein serine/threonine kinase activity"/>
    <property type="evidence" value="ECO:0007669"/>
    <property type="project" value="UniProtKB-KW"/>
</dbReference>
<dbReference type="Gene3D" id="3.30.200.20">
    <property type="entry name" value="Phosphorylase Kinase, domain 1"/>
    <property type="match status" value="1"/>
</dbReference>
<evidence type="ECO:0000256" key="1">
    <source>
        <dbReference type="ARBA" id="ARBA00012513"/>
    </source>
</evidence>
<accession>A0A517WEL9</accession>
<keyword evidence="12" id="KW-0812">Transmembrane</keyword>
<dbReference type="FunFam" id="3.30.200.20:FF:000035">
    <property type="entry name" value="Serine/threonine protein kinase Stk1"/>
    <property type="match status" value="1"/>
</dbReference>
<dbReference type="CDD" id="cd14014">
    <property type="entry name" value="STKc_PknB_like"/>
    <property type="match status" value="1"/>
</dbReference>
<dbReference type="InterPro" id="IPR032675">
    <property type="entry name" value="LRR_dom_sf"/>
</dbReference>
<dbReference type="GO" id="GO:0031146">
    <property type="term" value="P:SCF-dependent proteasomal ubiquitin-dependent protein catabolic process"/>
    <property type="evidence" value="ECO:0007669"/>
    <property type="project" value="TreeGrafter"/>
</dbReference>
<evidence type="ECO:0000256" key="2">
    <source>
        <dbReference type="ARBA" id="ARBA00022527"/>
    </source>
</evidence>
<comment type="catalytic activity">
    <reaction evidence="9">
        <text>L-threonyl-[protein] + ATP = O-phospho-L-threonyl-[protein] + ADP + H(+)</text>
        <dbReference type="Rhea" id="RHEA:46608"/>
        <dbReference type="Rhea" id="RHEA-COMP:11060"/>
        <dbReference type="Rhea" id="RHEA-COMP:11605"/>
        <dbReference type="ChEBI" id="CHEBI:15378"/>
        <dbReference type="ChEBI" id="CHEBI:30013"/>
        <dbReference type="ChEBI" id="CHEBI:30616"/>
        <dbReference type="ChEBI" id="CHEBI:61977"/>
        <dbReference type="ChEBI" id="CHEBI:456216"/>
        <dbReference type="EC" id="2.7.11.1"/>
    </reaction>
</comment>
<gene>
    <name evidence="14" type="primary">prkC_16</name>
    <name evidence="14" type="ORF">V6x_34290</name>
</gene>
<keyword evidence="4 14" id="KW-0808">Transferase</keyword>
<dbReference type="InterPro" id="IPR006553">
    <property type="entry name" value="Leu-rich_rpt_Cys-con_subtyp"/>
</dbReference>
<dbReference type="SMART" id="SM00220">
    <property type="entry name" value="S_TKc"/>
    <property type="match status" value="1"/>
</dbReference>
<comment type="catalytic activity">
    <reaction evidence="10">
        <text>L-seryl-[protein] + ATP = O-phospho-L-seryl-[protein] + ADP + H(+)</text>
        <dbReference type="Rhea" id="RHEA:17989"/>
        <dbReference type="Rhea" id="RHEA-COMP:9863"/>
        <dbReference type="Rhea" id="RHEA-COMP:11604"/>
        <dbReference type="ChEBI" id="CHEBI:15378"/>
        <dbReference type="ChEBI" id="CHEBI:29999"/>
        <dbReference type="ChEBI" id="CHEBI:30616"/>
        <dbReference type="ChEBI" id="CHEBI:83421"/>
        <dbReference type="ChEBI" id="CHEBI:456216"/>
        <dbReference type="EC" id="2.7.11.1"/>
    </reaction>
</comment>
<dbReference type="PROSITE" id="PS50011">
    <property type="entry name" value="PROTEIN_KINASE_DOM"/>
    <property type="match status" value="1"/>
</dbReference>
<dbReference type="Proteomes" id="UP000320722">
    <property type="component" value="Chromosome"/>
</dbReference>
<dbReference type="PROSITE" id="PS00108">
    <property type="entry name" value="PROTEIN_KINASE_ST"/>
    <property type="match status" value="1"/>
</dbReference>
<name>A0A517WEL9_9PLAN</name>
<dbReference type="SMART" id="SM00367">
    <property type="entry name" value="LRR_CC"/>
    <property type="match status" value="19"/>
</dbReference>
<evidence type="ECO:0000259" key="13">
    <source>
        <dbReference type="PROSITE" id="PS50011"/>
    </source>
</evidence>
<dbReference type="PROSITE" id="PS00107">
    <property type="entry name" value="PROTEIN_KINASE_ATP"/>
    <property type="match status" value="1"/>
</dbReference>
<dbReference type="Pfam" id="PF25372">
    <property type="entry name" value="DUF7885"/>
    <property type="match status" value="1"/>
</dbReference>
<dbReference type="InterPro" id="IPR057207">
    <property type="entry name" value="FBXL15_LRR"/>
</dbReference>
<dbReference type="GO" id="GO:0019005">
    <property type="term" value="C:SCF ubiquitin ligase complex"/>
    <property type="evidence" value="ECO:0007669"/>
    <property type="project" value="TreeGrafter"/>
</dbReference>
<dbReference type="GO" id="GO:0106310">
    <property type="term" value="F:protein serine kinase activity"/>
    <property type="evidence" value="ECO:0007669"/>
    <property type="project" value="RHEA"/>
</dbReference>
<keyword evidence="3" id="KW-0433">Leucine-rich repeat</keyword>
<keyword evidence="2" id="KW-0723">Serine/threonine-protein kinase</keyword>
<proteinExistence type="predicted"/>
<sequence>MTMTLEQFATQLDDSGVLSAEDLASFKESHCPEVESAEDLGKLLVKHNKVTRLQAQMVYQGQGDKLRFGNYVIQDKIGSGGMGDVYLARHRRMQREVALKLLPTAMAEDQNVIRRFQREVHAAAKLSHPNIVTAHDADEVDGTHYLVMEYVSGTDLSALVKQQGVLPVGQALDYILQAARGLEYAHQAGIIHRDIKPSNMLLDDNGTIKILDMGLARIDEVDEENPVTALTQSGSVMGTVDYMSPEQAQSTHTADNRSDIYSLGCTLYYLLTGNSVYGGKTVVNRILAHRDQPIPSLASANVQVPANVDAIYQKMIAKLPEDRFQSMQAVIDAIEKCDLQNPASTMSTKPSDPELQKFLQSQKVESSPTIVMPAGEIEAGTQDLNPTSDFLNDTLNGTAFQPLQRPRKSNSKRGWVIAGLALAAFVFLAGIVFKVETPAGTVILEVDQPAAAGAMVSVDEEQKITINTGKNQEPIQVTADAKTHTLKVTKGGFETFTRQFTVKSGQTETIKVHLVPLVPLVVPGTADSAPIMPFPMTDREIVEWILSVGGSVVVNSERNNLTSIKDMPAKPVEYYGVNLCNAKIPPHDLQRLANLKPLYSLRLSGESIAEQDLQYLKFVKGVHDLNLEHFTFEGDGLKYLSGFQSLKGIRFYDSTITGGGLSSLGEFMNLRTLDLVACTIDIAVMQQIGNRRQLNFLNLSNSQIDDAGLAHLSGLTKLKKFYAHMNPKITDKGMKSLSGMQELEVLTVGGTGITDAGLKQLSRLEQLTLLEVYNTRITDAGLAHLIKLKHLNSLNLRLTPITDAGLKHLSGLKQLKTLTLQETKVTPEGIATLQKALPDCTIVSDFSNAGKSRDVLEWVFRQGGRVGVNSDLHFVPSMEDLPDEPVVYYNVDLSKTKIPPQDLVHLEDLSKLATLRLDYTPIRDQDLSLLKNLDELEFLHLNHTGITGEGGQHLLALPELNAISVEFTKFTDAGLHKLSKIEPLRLLYVTSTDITNEGMQTIGEMKNLTKLKIAGNPQLNDTGIAHLANLSKLEYLFAYQNPGITDAGLQHLQGLDSLHEISLSTTGITDEGLKDLAGLKKLGKLEIVNCKITDEGLKHLYRAKTLQNLDLRQTKVTPEGIAALKRALPKCEIESDFKAEMRNSIPRSEREIAEWVIGLGGSVAVNGMSCKQIADLPDEMFEITAVALRESEFEDDQLASLANLKKLTGLYLDSSSISDTALTHLGKLQQLQRLNLAKTKITGAGLSSLGEIPGLMYLDLSESALTNVGLKNIGNLKQLVTLNIPTNSGIDDTGLAHIAGLTNLQELYLHNNPQLTDDGIKHLQGMHQLTELTLANTGISDAGMKYLSEMKDLEKLHLANCQRLSDAGFEHLANLKKLKSLQLFLTPITDAGLKHLYGLKKLEMLDLRDTKVTPKGIAALQKALPNCKLESNFKAAMLNGSPKTEREIAEWIIRIGGRVAVNRISCKQLAEIPDGTVVIDTINLREKNLKDLDLAPLAHLKKLEVIYLDSNPISDTALQYFGELSLLNTLSLPKTKMTGDGLKYLAGLSKLLTLDMAGAAITNSGLKDIGQLQSLLSLNISVNPEIGDAGLAHLATLTGLKKIFAHRNPNITDAGLKHLQGMQELELLSLGSTGITDVGLKQIAGFEKLNRLEIYNTRITDTGLKHLHGLQKLEKLKLNQTQVTPAGIVALKQALPNCKIESDFNSSMLTHSPRTQREIAEWVIELGGSVDVNGMTYRQLADLPDEMFVIDAIKLKEKNLKDPDLIPLAQLIKLEALFLDSNPISDSALQNLSGLTSLESLYLPKTQITGDGLKYLTDMPELLTLDIQGAKITNSGLKDFGKMNSLITLNIACNTEINDVGLTHLASLTKLRKLYAHGIPGITDAGLKHLQGMQDLELLTLGGGGITDAGIKQLVRHENLNRLELNNTGITDTGLEQLTKLRHLNLLTLHATSITDAGLKHIADLKNLQQLFINYNPQLTDKGIAHLQAMHSLTELRLGSTGITDAGLKYLYGLQKLKKIELLETKVTPAGIAALQQALPNCQITIDIPAKPTATN</sequence>
<keyword evidence="12" id="KW-0472">Membrane</keyword>
<feature type="domain" description="Protein kinase" evidence="13">
    <location>
        <begin position="71"/>
        <end position="335"/>
    </location>
</feature>
<evidence type="ECO:0000313" key="14">
    <source>
        <dbReference type="EMBL" id="QDU03706.1"/>
    </source>
</evidence>
<feature type="transmembrane region" description="Helical" evidence="12">
    <location>
        <begin position="414"/>
        <end position="433"/>
    </location>
</feature>
<dbReference type="InterPro" id="IPR011009">
    <property type="entry name" value="Kinase-like_dom_sf"/>
</dbReference>
<dbReference type="SUPFAM" id="SSF56112">
    <property type="entry name" value="Protein kinase-like (PK-like)"/>
    <property type="match status" value="1"/>
</dbReference>
<dbReference type="Pfam" id="PF13516">
    <property type="entry name" value="LRR_6"/>
    <property type="match status" value="2"/>
</dbReference>
<keyword evidence="12" id="KW-1133">Transmembrane helix</keyword>
<dbReference type="Gene3D" id="1.10.510.10">
    <property type="entry name" value="Transferase(Phosphotransferase) domain 1"/>
    <property type="match status" value="1"/>
</dbReference>
<dbReference type="InterPro" id="IPR017441">
    <property type="entry name" value="Protein_kinase_ATP_BS"/>
</dbReference>
<dbReference type="InterPro" id="IPR008271">
    <property type="entry name" value="Ser/Thr_kinase_AS"/>
</dbReference>
<dbReference type="PANTHER" id="PTHR13318:SF95">
    <property type="entry name" value="F-BOX PROTEIN YLR352W"/>
    <property type="match status" value="1"/>
</dbReference>
<keyword evidence="7 14" id="KW-0418">Kinase</keyword>
<evidence type="ECO:0000256" key="12">
    <source>
        <dbReference type="SAM" id="Phobius"/>
    </source>
</evidence>
<dbReference type="Pfam" id="PF08308">
    <property type="entry name" value="PEGA"/>
    <property type="match status" value="1"/>
</dbReference>
<dbReference type="RefSeq" id="WP_145041545.1">
    <property type="nucleotide sequence ID" value="NZ_CP036347.1"/>
</dbReference>
<keyword evidence="8 11" id="KW-0067">ATP-binding</keyword>
<evidence type="ECO:0000256" key="3">
    <source>
        <dbReference type="ARBA" id="ARBA00022614"/>
    </source>
</evidence>
<dbReference type="InterPro" id="IPR013229">
    <property type="entry name" value="PEGA"/>
</dbReference>
<dbReference type="FunFam" id="1.10.510.10:FF:000021">
    <property type="entry name" value="Serine/threonine protein kinase"/>
    <property type="match status" value="1"/>
</dbReference>
<evidence type="ECO:0000313" key="15">
    <source>
        <dbReference type="Proteomes" id="UP000320722"/>
    </source>
</evidence>
<evidence type="ECO:0000256" key="6">
    <source>
        <dbReference type="ARBA" id="ARBA00022741"/>
    </source>
</evidence>
<keyword evidence="6 11" id="KW-0547">Nucleotide-binding</keyword>
<dbReference type="Pfam" id="PF00069">
    <property type="entry name" value="Pkinase"/>
    <property type="match status" value="1"/>
</dbReference>
<evidence type="ECO:0000256" key="10">
    <source>
        <dbReference type="ARBA" id="ARBA00048679"/>
    </source>
</evidence>
<protein>
    <recommendedName>
        <fullName evidence="1">non-specific serine/threonine protein kinase</fullName>
        <ecNumber evidence="1">2.7.11.1</ecNumber>
    </recommendedName>
</protein>